<dbReference type="Proteomes" id="UP000549617">
    <property type="component" value="Unassembled WGS sequence"/>
</dbReference>
<comment type="caution">
    <text evidence="2">The sequence shown here is derived from an EMBL/GenBank/DDBJ whole genome shotgun (WGS) entry which is preliminary data.</text>
</comment>
<accession>A0A7W9AL53</accession>
<evidence type="ECO:0000256" key="1">
    <source>
        <dbReference type="SAM" id="Phobius"/>
    </source>
</evidence>
<keyword evidence="1" id="KW-1133">Transmembrane helix</keyword>
<dbReference type="AlphaFoldDB" id="A0A7W9AL53"/>
<protein>
    <submittedName>
        <fullName evidence="2">Uncharacterized protein</fullName>
    </submittedName>
</protein>
<evidence type="ECO:0000313" key="3">
    <source>
        <dbReference type="Proteomes" id="UP000549617"/>
    </source>
</evidence>
<sequence>MAASLFQDVPLKAKVVGWGIIFIPLVVLLLLAAIFLRPEPINQRLVWGCYVAANAPPLDIREDAIYIIEPARRKFSYIAEPSKTSYQLNVRPALLLKRMPTGHYQFLSTRGIGFFWPLLPAPGKNRDRMRHPEEYAGRIQIAADGGGVVYSRKSDADACRQ</sequence>
<feature type="transmembrane region" description="Helical" evidence="1">
    <location>
        <begin position="15"/>
        <end position="36"/>
    </location>
</feature>
<keyword evidence="3" id="KW-1185">Reference proteome</keyword>
<dbReference type="EMBL" id="JACIJC010000007">
    <property type="protein sequence ID" value="MBB5687682.1"/>
    <property type="molecule type" value="Genomic_DNA"/>
</dbReference>
<evidence type="ECO:0000313" key="2">
    <source>
        <dbReference type="EMBL" id="MBB5687682.1"/>
    </source>
</evidence>
<gene>
    <name evidence="2" type="ORF">FHS49_003726</name>
</gene>
<keyword evidence="1" id="KW-0472">Membrane</keyword>
<dbReference type="RefSeq" id="WP_184021779.1">
    <property type="nucleotide sequence ID" value="NZ_JACIJC010000007.1"/>
</dbReference>
<reference evidence="2 3" key="1">
    <citation type="submission" date="2020-08" db="EMBL/GenBank/DDBJ databases">
        <title>Genomic Encyclopedia of Type Strains, Phase IV (KMG-IV): sequencing the most valuable type-strain genomes for metagenomic binning, comparative biology and taxonomic classification.</title>
        <authorList>
            <person name="Goeker M."/>
        </authorList>
    </citation>
    <scope>NUCLEOTIDE SEQUENCE [LARGE SCALE GENOMIC DNA]</scope>
    <source>
        <strain evidence="2 3">DSM 25079</strain>
    </source>
</reference>
<organism evidence="2 3">
    <name type="scientific">Sphingobium boeckii</name>
    <dbReference type="NCBI Taxonomy" id="1082345"/>
    <lineage>
        <taxon>Bacteria</taxon>
        <taxon>Pseudomonadati</taxon>
        <taxon>Pseudomonadota</taxon>
        <taxon>Alphaproteobacteria</taxon>
        <taxon>Sphingomonadales</taxon>
        <taxon>Sphingomonadaceae</taxon>
        <taxon>Sphingobium</taxon>
    </lineage>
</organism>
<keyword evidence="1" id="KW-0812">Transmembrane</keyword>
<proteinExistence type="predicted"/>
<name>A0A7W9AL53_9SPHN</name>